<gene>
    <name evidence="1" type="ORF">PLEPLA_LOCUS4268</name>
</gene>
<evidence type="ECO:0000313" key="1">
    <source>
        <dbReference type="EMBL" id="CAB1416477.1"/>
    </source>
</evidence>
<protein>
    <submittedName>
        <fullName evidence="1">Uncharacterized protein</fullName>
    </submittedName>
</protein>
<comment type="caution">
    <text evidence="1">The sequence shown here is derived from an EMBL/GenBank/DDBJ whole genome shotgun (WGS) entry which is preliminary data.</text>
</comment>
<name>A0A9N7Y8C2_PLEPL</name>
<dbReference type="AlphaFoldDB" id="A0A9N7Y8C2"/>
<evidence type="ECO:0000313" key="2">
    <source>
        <dbReference type="Proteomes" id="UP001153269"/>
    </source>
</evidence>
<dbReference type="EMBL" id="CADEAL010000211">
    <property type="protein sequence ID" value="CAB1416477.1"/>
    <property type="molecule type" value="Genomic_DNA"/>
</dbReference>
<dbReference type="Proteomes" id="UP001153269">
    <property type="component" value="Unassembled WGS sequence"/>
</dbReference>
<keyword evidence="2" id="KW-1185">Reference proteome</keyword>
<organism evidence="1 2">
    <name type="scientific">Pleuronectes platessa</name>
    <name type="common">European plaice</name>
    <dbReference type="NCBI Taxonomy" id="8262"/>
    <lineage>
        <taxon>Eukaryota</taxon>
        <taxon>Metazoa</taxon>
        <taxon>Chordata</taxon>
        <taxon>Craniata</taxon>
        <taxon>Vertebrata</taxon>
        <taxon>Euteleostomi</taxon>
        <taxon>Actinopterygii</taxon>
        <taxon>Neopterygii</taxon>
        <taxon>Teleostei</taxon>
        <taxon>Neoteleostei</taxon>
        <taxon>Acanthomorphata</taxon>
        <taxon>Carangaria</taxon>
        <taxon>Pleuronectiformes</taxon>
        <taxon>Pleuronectoidei</taxon>
        <taxon>Pleuronectidae</taxon>
        <taxon>Pleuronectes</taxon>
    </lineage>
</organism>
<proteinExistence type="predicted"/>
<accession>A0A9N7Y8C2</accession>
<sequence length="101" mass="11051">MSDCRSVNDDSLSVAQIVLHEPSVFPLPGRLLHLGPTPALVGDFDRDVSEVGVELRRRRMRCQLQIYTPPPAHCTSLNPEAACSGFISVPAHTGYIRGPTR</sequence>
<reference evidence="1" key="1">
    <citation type="submission" date="2020-03" db="EMBL/GenBank/DDBJ databases">
        <authorList>
            <person name="Weist P."/>
        </authorList>
    </citation>
    <scope>NUCLEOTIDE SEQUENCE</scope>
</reference>